<dbReference type="Pfam" id="PF04672">
    <property type="entry name" value="Methyltransf_19"/>
    <property type="match status" value="1"/>
</dbReference>
<reference evidence="3" key="2">
    <citation type="submission" date="2016-04" db="EMBL/GenBank/DDBJ databases">
        <title>Planomonospora sphaerica JCM9374 whole genome shotgun sequence.</title>
        <authorList>
            <person name="Suzuki T."/>
            <person name="Dohra H."/>
            <person name="Kodani S."/>
        </authorList>
    </citation>
    <scope>NUCLEOTIDE SEQUENCE [LARGE SCALE GENOMIC DNA]</scope>
    <source>
        <strain evidence="3">JCM 9374</strain>
    </source>
</reference>
<dbReference type="InterPro" id="IPR006764">
    <property type="entry name" value="SAM_dep_MeTrfase_SAV2177_type"/>
</dbReference>
<keyword evidence="2" id="KW-0808">Transferase</keyword>
<organism evidence="2 3">
    <name type="scientific">Planomonospora sphaerica</name>
    <dbReference type="NCBI Taxonomy" id="161355"/>
    <lineage>
        <taxon>Bacteria</taxon>
        <taxon>Bacillati</taxon>
        <taxon>Actinomycetota</taxon>
        <taxon>Actinomycetes</taxon>
        <taxon>Streptosporangiales</taxon>
        <taxon>Streptosporangiaceae</taxon>
        <taxon>Planomonospora</taxon>
    </lineage>
</organism>
<evidence type="ECO:0000313" key="2">
    <source>
        <dbReference type="EMBL" id="GAT68849.1"/>
    </source>
</evidence>
<gene>
    <name evidence="2" type="ORF">PS9374_04514</name>
</gene>
<evidence type="ECO:0000256" key="1">
    <source>
        <dbReference type="SAM" id="MobiDB-lite"/>
    </source>
</evidence>
<accession>A0A171DJ06</accession>
<protein>
    <submittedName>
        <fullName evidence="2">Methyltransferase</fullName>
    </submittedName>
</protein>
<dbReference type="EMBL" id="BDCX01000011">
    <property type="protein sequence ID" value="GAT68849.1"/>
    <property type="molecule type" value="Genomic_DNA"/>
</dbReference>
<dbReference type="OrthoDB" id="3216820at2"/>
<reference evidence="2 3" key="1">
    <citation type="journal article" date="2016" name="Genome Announc.">
        <title>Draft Genome Sequence of Planomonospora sphaerica JCM9374, a Rare Actinomycete.</title>
        <authorList>
            <person name="Dohra H."/>
            <person name="Suzuki T."/>
            <person name="Inoue Y."/>
            <person name="Kodani S."/>
        </authorList>
    </citation>
    <scope>NUCLEOTIDE SEQUENCE [LARGE SCALE GENOMIC DNA]</scope>
    <source>
        <strain evidence="2 3">JCM 9374</strain>
    </source>
</reference>
<dbReference type="AlphaFoldDB" id="A0A171DJ06"/>
<dbReference type="SUPFAM" id="SSF53335">
    <property type="entry name" value="S-adenosyl-L-methionine-dependent methyltransferases"/>
    <property type="match status" value="1"/>
</dbReference>
<evidence type="ECO:0000313" key="3">
    <source>
        <dbReference type="Proteomes" id="UP000077701"/>
    </source>
</evidence>
<dbReference type="GO" id="GO:0008168">
    <property type="term" value="F:methyltransferase activity"/>
    <property type="evidence" value="ECO:0007669"/>
    <property type="project" value="UniProtKB-KW"/>
</dbReference>
<keyword evidence="3" id="KW-1185">Reference proteome</keyword>
<dbReference type="RefSeq" id="WP_084008649.1">
    <property type="nucleotide sequence ID" value="NZ_BDCX01000011.1"/>
</dbReference>
<comment type="caution">
    <text evidence="2">The sequence shown here is derived from an EMBL/GenBank/DDBJ whole genome shotgun (WGS) entry which is preliminary data.</text>
</comment>
<dbReference type="Proteomes" id="UP000077701">
    <property type="component" value="Unassembled WGS sequence"/>
</dbReference>
<dbReference type="GO" id="GO:0032259">
    <property type="term" value="P:methylation"/>
    <property type="evidence" value="ECO:0007669"/>
    <property type="project" value="UniProtKB-KW"/>
</dbReference>
<feature type="region of interest" description="Disordered" evidence="1">
    <location>
        <begin position="1"/>
        <end position="23"/>
    </location>
</feature>
<dbReference type="InterPro" id="IPR029063">
    <property type="entry name" value="SAM-dependent_MTases_sf"/>
</dbReference>
<keyword evidence="2" id="KW-0489">Methyltransferase</keyword>
<dbReference type="Gene3D" id="3.40.50.150">
    <property type="entry name" value="Vaccinia Virus protein VP39"/>
    <property type="match status" value="1"/>
</dbReference>
<proteinExistence type="predicted"/>
<name>A0A171DJ06_9ACTN</name>
<dbReference type="STRING" id="161355.PS9374_04514"/>
<dbReference type="PIRSF" id="PIRSF017393">
    <property type="entry name" value="MTase_SAV2177"/>
    <property type="match status" value="1"/>
</dbReference>
<sequence length="277" mass="29653">MINGTPASAPPAASDHLPPGAHVDRTHPADCRIWTALLGERDCFSADAEVAVRLSTALPTLPAEVLANRRAVADAAGRLASGGVRQFLDLGPGLPSRHANVHSSVQAVAPDARIVYADHEYLVGVHWRATVQADGVAAVWCDARQPEEVRDHPAVRELIDFTQPVAVIMGALVHLWPQAVAESAITGHLARLPAGSALVMSHFTSDGLSERQVTNLRRFYPGDIYPRSEAQIRTLFGELEMASGITAVRNWGHPTGSQRRTDPPMFSGGVGLVRARS</sequence>